<dbReference type="EMBL" id="KF900351">
    <property type="protein sequence ID" value="AIE91881.1"/>
    <property type="molecule type" value="Genomic_DNA"/>
</dbReference>
<keyword evidence="2" id="KW-1133">Transmembrane helix</keyword>
<organism evidence="3">
    <name type="scientific">uncultured marine group II/III euryarchaeote AD1000_17_B01</name>
    <dbReference type="NCBI Taxonomy" id="1457731"/>
    <lineage>
        <taxon>Archaea</taxon>
        <taxon>Methanobacteriati</taxon>
        <taxon>Methanobacteriota</taxon>
        <taxon>environmental samples</taxon>
    </lineage>
</organism>
<name>A0A075FQT2_9EURY</name>
<protein>
    <recommendedName>
        <fullName evidence="4">DUF2116 family Zn-ribbon domain-containing protein</fullName>
    </recommendedName>
</protein>
<accession>A0A075FQT2</accession>
<evidence type="ECO:0000313" key="3">
    <source>
        <dbReference type="EMBL" id="AIE91881.1"/>
    </source>
</evidence>
<sequence length="105" mass="11947">MSRADKIRKAAQRTAGEVREAAKRQRDTQRRERARREFAVGEHRHCSVCWAPIPLDADPPVCSDEECAEKQRKREGSRKRLTVMLYLFPAIAILLVLLQAMGTSG</sequence>
<evidence type="ECO:0000256" key="2">
    <source>
        <dbReference type="SAM" id="Phobius"/>
    </source>
</evidence>
<keyword evidence="2" id="KW-0472">Membrane</keyword>
<dbReference type="InterPro" id="IPR019216">
    <property type="entry name" value="DUF2116_treble_clef"/>
</dbReference>
<keyword evidence="2" id="KW-0812">Transmembrane</keyword>
<dbReference type="Pfam" id="PF09889">
    <property type="entry name" value="DUF2116"/>
    <property type="match status" value="1"/>
</dbReference>
<evidence type="ECO:0000256" key="1">
    <source>
        <dbReference type="SAM" id="MobiDB-lite"/>
    </source>
</evidence>
<proteinExistence type="predicted"/>
<dbReference type="AlphaFoldDB" id="A0A075FQT2"/>
<feature type="region of interest" description="Disordered" evidence="1">
    <location>
        <begin position="1"/>
        <end position="36"/>
    </location>
</feature>
<reference evidence="3" key="1">
    <citation type="journal article" date="2014" name="Genome Biol. Evol.">
        <title>Pangenome evidence for extensive interdomain horizontal transfer affecting lineage core and shell genes in uncultured planktonic thaumarchaeota and euryarchaeota.</title>
        <authorList>
            <person name="Deschamps P."/>
            <person name="Zivanovic Y."/>
            <person name="Moreira D."/>
            <person name="Rodriguez-Valera F."/>
            <person name="Lopez-Garcia P."/>
        </authorList>
    </citation>
    <scope>NUCLEOTIDE SEQUENCE</scope>
</reference>
<feature type="transmembrane region" description="Helical" evidence="2">
    <location>
        <begin position="81"/>
        <end position="102"/>
    </location>
</feature>
<feature type="compositionally biased region" description="Basic and acidic residues" evidence="1">
    <location>
        <begin position="16"/>
        <end position="36"/>
    </location>
</feature>
<evidence type="ECO:0008006" key="4">
    <source>
        <dbReference type="Google" id="ProtNLM"/>
    </source>
</evidence>